<dbReference type="EMBL" id="CP032549">
    <property type="protein sequence ID" value="QIV88050.1"/>
    <property type="molecule type" value="Genomic_DNA"/>
</dbReference>
<dbReference type="RefSeq" id="WP_022875854.1">
    <property type="nucleotide sequence ID" value="NZ_CP032549.1"/>
</dbReference>
<dbReference type="Proteomes" id="UP000502331">
    <property type="component" value="Chromosome"/>
</dbReference>
<accession>A0A6H0SLL5</accession>
<gene>
    <name evidence="2" type="ORF">D3791_13610</name>
</gene>
<dbReference type="AlphaFoldDB" id="A0A6H0SLL5"/>
<sequence length="101" mass="11116">MGENSGGQASKPSKRASLPLSHSMKVFHWWMASLTALFLFAIPIIIGVIPPIDYKTDDLLFNVGVGSALVGIAAICLWVYQSLDDWLFRLGKGPTRGRKNR</sequence>
<proteinExistence type="predicted"/>
<evidence type="ECO:0000313" key="3">
    <source>
        <dbReference type="Proteomes" id="UP000502331"/>
    </source>
</evidence>
<evidence type="ECO:0000313" key="2">
    <source>
        <dbReference type="EMBL" id="QIV88050.1"/>
    </source>
</evidence>
<keyword evidence="1" id="KW-0812">Transmembrane</keyword>
<evidence type="ECO:0000256" key="1">
    <source>
        <dbReference type="SAM" id="Phobius"/>
    </source>
</evidence>
<organism evidence="2 3">
    <name type="scientific">Glutamicibacter mishrai</name>
    <dbReference type="NCBI Taxonomy" id="1775880"/>
    <lineage>
        <taxon>Bacteria</taxon>
        <taxon>Bacillati</taxon>
        <taxon>Actinomycetota</taxon>
        <taxon>Actinomycetes</taxon>
        <taxon>Micrococcales</taxon>
        <taxon>Micrococcaceae</taxon>
        <taxon>Glutamicibacter</taxon>
    </lineage>
</organism>
<feature type="transmembrane region" description="Helical" evidence="1">
    <location>
        <begin position="59"/>
        <end position="80"/>
    </location>
</feature>
<reference evidence="2 3" key="1">
    <citation type="submission" date="2018-09" db="EMBL/GenBank/DDBJ databases">
        <title>Glutamicibacter mishrai S5-52T (LMG 29155T = KCTC 39846T).</title>
        <authorList>
            <person name="Das S.K."/>
        </authorList>
    </citation>
    <scope>NUCLEOTIDE SEQUENCE [LARGE SCALE GENOMIC DNA]</scope>
    <source>
        <strain evidence="2 3">S5-52</strain>
    </source>
</reference>
<protein>
    <submittedName>
        <fullName evidence="2">Uncharacterized protein</fullName>
    </submittedName>
</protein>
<name>A0A6H0SLL5_9MICC</name>
<feature type="transmembrane region" description="Helical" evidence="1">
    <location>
        <begin position="27"/>
        <end position="52"/>
    </location>
</feature>
<keyword evidence="1" id="KW-0472">Membrane</keyword>
<keyword evidence="3" id="KW-1185">Reference proteome</keyword>
<keyword evidence="1" id="KW-1133">Transmembrane helix</keyword>